<dbReference type="RefSeq" id="WP_289842700.1">
    <property type="nucleotide sequence ID" value="NZ_CATKSH010000001.1"/>
</dbReference>
<comment type="caution">
    <text evidence="12">The sequence shown here is derived from an EMBL/GenBank/DDBJ whole genome shotgun (WGS) entry which is preliminary data.</text>
</comment>
<dbReference type="InterPro" id="IPR010998">
    <property type="entry name" value="Integrase_recombinase_N"/>
</dbReference>
<dbReference type="InterPro" id="IPR044068">
    <property type="entry name" value="CB"/>
</dbReference>
<comment type="subunit">
    <text evidence="9">Forms a cyclic heterotetrameric complex composed of two molecules of XerC and two molecules of XerD.</text>
</comment>
<evidence type="ECO:0000256" key="1">
    <source>
        <dbReference type="ARBA" id="ARBA00004496"/>
    </source>
</evidence>
<dbReference type="AlphaFoldDB" id="A0AA35UTJ4"/>
<feature type="active site" evidence="9">
    <location>
        <position position="193"/>
    </location>
</feature>
<dbReference type="GO" id="GO:0003677">
    <property type="term" value="F:DNA binding"/>
    <property type="evidence" value="ECO:0007669"/>
    <property type="project" value="UniProtKB-UniRule"/>
</dbReference>
<dbReference type="InterPro" id="IPR023009">
    <property type="entry name" value="Tyrosine_recombinase_XerC/XerD"/>
</dbReference>
<dbReference type="GO" id="GO:0009037">
    <property type="term" value="F:tyrosine-based site-specific recombinase activity"/>
    <property type="evidence" value="ECO:0007669"/>
    <property type="project" value="UniProtKB-UniRule"/>
</dbReference>
<sequence>MKAGEAVETWLEWMARERRSSMRTVAAYRHDLGLALGFLTDHLGGEPDLAALGKLKVADLRAWLAHETARTEQKPTRRVVTTDGRARSRARRLSALRSFFRYLAERYGIENPAPQLLAAPKTRKRLPRPLSREDALKAPEDIAALSHTTEGAVRDEALFMLLYGAGLRIGEALDLDCRDLGGAGDGLLRIVGKGGRERIVPLLPAVVTALEAWRRVHPAPSPDAPLFTGVRGGRLQAPVARRAMQTWREQAGLSSSATPHALRHSFATHMLEGGADLRSIQELLGHASLSTTQVYTLADERHLLSVWRSAHPMAGGMPEATVTDGKAGKKI</sequence>
<accession>A0AA35UTJ4</accession>
<feature type="active site" description="O-(3'-phospho-DNA)-tyrosine intermediate" evidence="9">
    <location>
        <position position="295"/>
    </location>
</feature>
<dbReference type="Pfam" id="PF00589">
    <property type="entry name" value="Phage_integrase"/>
    <property type="match status" value="1"/>
</dbReference>
<keyword evidence="2 9" id="KW-0963">Cytoplasm</keyword>
<dbReference type="InterPro" id="IPR011010">
    <property type="entry name" value="DNA_brk_join_enz"/>
</dbReference>
<evidence type="ECO:0000256" key="4">
    <source>
        <dbReference type="ARBA" id="ARBA00022829"/>
    </source>
</evidence>
<evidence type="ECO:0000256" key="6">
    <source>
        <dbReference type="ARBA" id="ARBA00023125"/>
    </source>
</evidence>
<feature type="domain" description="Tyr recombinase" evidence="10">
    <location>
        <begin position="125"/>
        <end position="308"/>
    </location>
</feature>
<evidence type="ECO:0000256" key="7">
    <source>
        <dbReference type="ARBA" id="ARBA00023172"/>
    </source>
</evidence>
<dbReference type="GO" id="GO:0051301">
    <property type="term" value="P:cell division"/>
    <property type="evidence" value="ECO:0007669"/>
    <property type="project" value="UniProtKB-KW"/>
</dbReference>
<dbReference type="Proteomes" id="UP001176960">
    <property type="component" value="Unassembled WGS sequence"/>
</dbReference>
<name>A0AA35UTJ4_9PROT</name>
<evidence type="ECO:0000313" key="12">
    <source>
        <dbReference type="EMBL" id="CAI9119469.1"/>
    </source>
</evidence>
<feature type="active site" evidence="9">
    <location>
        <position position="263"/>
    </location>
</feature>
<keyword evidence="13" id="KW-1185">Reference proteome</keyword>
<dbReference type="PROSITE" id="PS51900">
    <property type="entry name" value="CB"/>
    <property type="match status" value="1"/>
</dbReference>
<keyword evidence="8 9" id="KW-0131">Cell cycle</keyword>
<evidence type="ECO:0000259" key="10">
    <source>
        <dbReference type="PROSITE" id="PS51898"/>
    </source>
</evidence>
<keyword evidence="4 9" id="KW-0159">Chromosome partition</keyword>
<comment type="function">
    <text evidence="9">Site-specific tyrosine recombinase, which acts by catalyzing the cutting and rejoining of the recombining DNA molecules. The XerC-XerD complex is essential to convert dimers of the bacterial chromosome into monomers to permit their segregation at cell division. It also contributes to the segregational stability of plasmids.</text>
</comment>
<dbReference type="EMBL" id="CATKSH010000001">
    <property type="protein sequence ID" value="CAI9119469.1"/>
    <property type="molecule type" value="Genomic_DNA"/>
</dbReference>
<dbReference type="InterPro" id="IPR004107">
    <property type="entry name" value="Integrase_SAM-like_N"/>
</dbReference>
<organism evidence="12 13">
    <name type="scientific">Brytella acorum</name>
    <dbReference type="NCBI Taxonomy" id="2959299"/>
    <lineage>
        <taxon>Bacteria</taxon>
        <taxon>Pseudomonadati</taxon>
        <taxon>Pseudomonadota</taxon>
        <taxon>Alphaproteobacteria</taxon>
        <taxon>Acetobacterales</taxon>
        <taxon>Acetobacteraceae</taxon>
        <taxon>Brytella</taxon>
    </lineage>
</organism>
<feature type="active site" evidence="9">
    <location>
        <position position="260"/>
    </location>
</feature>
<dbReference type="InterPro" id="IPR050090">
    <property type="entry name" value="Tyrosine_recombinase_XerCD"/>
</dbReference>
<dbReference type="InterPro" id="IPR002104">
    <property type="entry name" value="Integrase_catalytic"/>
</dbReference>
<evidence type="ECO:0000256" key="2">
    <source>
        <dbReference type="ARBA" id="ARBA00022490"/>
    </source>
</evidence>
<dbReference type="PROSITE" id="PS51898">
    <property type="entry name" value="TYR_RECOMBINASE"/>
    <property type="match status" value="1"/>
</dbReference>
<feature type="domain" description="Core-binding (CB)" evidence="11">
    <location>
        <begin position="1"/>
        <end position="104"/>
    </location>
</feature>
<evidence type="ECO:0000313" key="13">
    <source>
        <dbReference type="Proteomes" id="UP001176960"/>
    </source>
</evidence>
<evidence type="ECO:0000256" key="5">
    <source>
        <dbReference type="ARBA" id="ARBA00022908"/>
    </source>
</evidence>
<protein>
    <recommendedName>
        <fullName evidence="9">Tyrosine recombinase XerC</fullName>
    </recommendedName>
</protein>
<evidence type="ECO:0000256" key="9">
    <source>
        <dbReference type="HAMAP-Rule" id="MF_01808"/>
    </source>
</evidence>
<keyword evidence="7 9" id="KW-0233">DNA recombination</keyword>
<dbReference type="PANTHER" id="PTHR30349:SF41">
    <property type="entry name" value="INTEGRASE_RECOMBINASE PROTEIN MJ0367-RELATED"/>
    <property type="match status" value="1"/>
</dbReference>
<dbReference type="GO" id="GO:0007059">
    <property type="term" value="P:chromosome segregation"/>
    <property type="evidence" value="ECO:0007669"/>
    <property type="project" value="UniProtKB-UniRule"/>
</dbReference>
<keyword evidence="3 9" id="KW-0132">Cell division</keyword>
<evidence type="ECO:0000256" key="8">
    <source>
        <dbReference type="ARBA" id="ARBA00023306"/>
    </source>
</evidence>
<proteinExistence type="inferred from homology"/>
<dbReference type="HAMAP" id="MF_01808">
    <property type="entry name" value="Recomb_XerC_XerD"/>
    <property type="match status" value="1"/>
</dbReference>
<evidence type="ECO:0000256" key="3">
    <source>
        <dbReference type="ARBA" id="ARBA00022618"/>
    </source>
</evidence>
<dbReference type="GO" id="GO:0005737">
    <property type="term" value="C:cytoplasm"/>
    <property type="evidence" value="ECO:0007669"/>
    <property type="project" value="UniProtKB-SubCell"/>
</dbReference>
<dbReference type="SUPFAM" id="SSF47823">
    <property type="entry name" value="lambda integrase-like, N-terminal domain"/>
    <property type="match status" value="1"/>
</dbReference>
<dbReference type="Pfam" id="PF02899">
    <property type="entry name" value="Phage_int_SAM_1"/>
    <property type="match status" value="1"/>
</dbReference>
<dbReference type="Gene3D" id="1.10.150.130">
    <property type="match status" value="1"/>
</dbReference>
<comment type="similarity">
    <text evidence="9">Belongs to the 'phage' integrase family. XerC subfamily.</text>
</comment>
<feature type="active site" evidence="9">
    <location>
        <position position="168"/>
    </location>
</feature>
<dbReference type="PANTHER" id="PTHR30349">
    <property type="entry name" value="PHAGE INTEGRASE-RELATED"/>
    <property type="match status" value="1"/>
</dbReference>
<gene>
    <name evidence="9" type="primary">xerC</name>
    <name evidence="12" type="ORF">LMG32879_000284</name>
</gene>
<reference evidence="12" key="1">
    <citation type="submission" date="2023-03" db="EMBL/GenBank/DDBJ databases">
        <authorList>
            <person name="Cleenwerck I."/>
        </authorList>
    </citation>
    <scope>NUCLEOTIDE SEQUENCE</scope>
    <source>
        <strain evidence="12">LMG 32879</strain>
    </source>
</reference>
<evidence type="ECO:0000259" key="11">
    <source>
        <dbReference type="PROSITE" id="PS51900"/>
    </source>
</evidence>
<dbReference type="GO" id="GO:0006313">
    <property type="term" value="P:DNA transposition"/>
    <property type="evidence" value="ECO:0007669"/>
    <property type="project" value="UniProtKB-UniRule"/>
</dbReference>
<keyword evidence="5 9" id="KW-0229">DNA integration</keyword>
<comment type="subcellular location">
    <subcellularLocation>
        <location evidence="1 9">Cytoplasm</location>
    </subcellularLocation>
</comment>
<dbReference type="InterPro" id="IPR013762">
    <property type="entry name" value="Integrase-like_cat_sf"/>
</dbReference>
<dbReference type="SUPFAM" id="SSF56349">
    <property type="entry name" value="DNA breaking-rejoining enzymes"/>
    <property type="match status" value="1"/>
</dbReference>
<feature type="active site" evidence="9">
    <location>
        <position position="286"/>
    </location>
</feature>
<keyword evidence="6 9" id="KW-0238">DNA-binding</keyword>
<dbReference type="Gene3D" id="1.10.443.10">
    <property type="entry name" value="Intergrase catalytic core"/>
    <property type="match status" value="1"/>
</dbReference>